<reference evidence="6 7" key="1">
    <citation type="submission" date="2019-11" db="EMBL/GenBank/DDBJ databases">
        <authorList>
            <person name="Holert J."/>
        </authorList>
    </citation>
    <scope>NUCLEOTIDE SEQUENCE [LARGE SCALE GENOMIC DNA]</scope>
    <source>
        <strain evidence="4">BC3_2A</strain>
        <strain evidence="3">SB11_1A</strain>
    </source>
</reference>
<dbReference type="EMBL" id="CACSIM010000008">
    <property type="protein sequence ID" value="CAA0122108.1"/>
    <property type="molecule type" value="Genomic_DNA"/>
</dbReference>
<feature type="signal peptide" evidence="1">
    <location>
        <begin position="1"/>
        <end position="24"/>
    </location>
</feature>
<dbReference type="EMBL" id="CACSIK010000003">
    <property type="protein sequence ID" value="CAA0110425.1"/>
    <property type="molecule type" value="Genomic_DNA"/>
</dbReference>
<dbReference type="Pfam" id="PF00581">
    <property type="entry name" value="Rhodanese"/>
    <property type="match status" value="1"/>
</dbReference>
<dbReference type="Gene3D" id="3.40.250.10">
    <property type="entry name" value="Rhodanese-like domain"/>
    <property type="match status" value="1"/>
</dbReference>
<evidence type="ECO:0000313" key="6">
    <source>
        <dbReference type="Proteomes" id="UP000435877"/>
    </source>
</evidence>
<dbReference type="PROSITE" id="PS50206">
    <property type="entry name" value="RHODANESE_3"/>
    <property type="match status" value="1"/>
</dbReference>
<dbReference type="SUPFAM" id="SSF52821">
    <property type="entry name" value="Rhodanese/Cell cycle control phosphatase"/>
    <property type="match status" value="1"/>
</dbReference>
<gene>
    <name evidence="4" type="primary">pspE_1</name>
    <name evidence="3" type="synonym">pspE</name>
    <name evidence="5" type="synonym">pspE_2</name>
    <name evidence="3" type="ORF">IHBHHGIJ_03198</name>
    <name evidence="4" type="ORF">KFEGEMFD_03411</name>
    <name evidence="5" type="ORF">KFEGEMFD_03943</name>
</gene>
<sequence>MRLINIKSIFLYLFIASFCASSNADPVWIDVRSAAEHMIDSIEGDTRISHDQIVDVTKKLHPDLDTEINLYCRSGGRASKAKTALLAAGYTNINNTGSINDARQIRGITE</sequence>
<protein>
    <submittedName>
        <fullName evidence="4">Thiosulfate sulfurtransferase PspE</fullName>
        <ecNumber evidence="4">2.8.1.1</ecNumber>
    </submittedName>
</protein>
<dbReference type="Proteomes" id="UP000439591">
    <property type="component" value="Unassembled WGS sequence"/>
</dbReference>
<accession>A0A5S9QK15</accession>
<name>A0A5S9QK15_9GAMM</name>
<evidence type="ECO:0000313" key="3">
    <source>
        <dbReference type="EMBL" id="CAA0110425.1"/>
    </source>
</evidence>
<dbReference type="GO" id="GO:0004792">
    <property type="term" value="F:thiosulfate-cyanide sulfurtransferase activity"/>
    <property type="evidence" value="ECO:0007669"/>
    <property type="project" value="UniProtKB-EC"/>
</dbReference>
<dbReference type="RefSeq" id="WP_159269901.1">
    <property type="nucleotide sequence ID" value="NZ_CACSIK010000003.1"/>
</dbReference>
<evidence type="ECO:0000259" key="2">
    <source>
        <dbReference type="PROSITE" id="PS50206"/>
    </source>
</evidence>
<evidence type="ECO:0000313" key="4">
    <source>
        <dbReference type="EMBL" id="CAA0118137.1"/>
    </source>
</evidence>
<evidence type="ECO:0000313" key="7">
    <source>
        <dbReference type="Proteomes" id="UP000439591"/>
    </source>
</evidence>
<keyword evidence="4" id="KW-0808">Transferase</keyword>
<dbReference type="InterPro" id="IPR036873">
    <property type="entry name" value="Rhodanese-like_dom_sf"/>
</dbReference>
<dbReference type="EC" id="2.8.1.1" evidence="4"/>
<dbReference type="OrthoDB" id="9814704at2"/>
<evidence type="ECO:0000313" key="5">
    <source>
        <dbReference type="EMBL" id="CAA0122108.1"/>
    </source>
</evidence>
<keyword evidence="6" id="KW-1185">Reference proteome</keyword>
<organism evidence="4 7">
    <name type="scientific">Zhongshania aliphaticivorans</name>
    <dbReference type="NCBI Taxonomy" id="1470434"/>
    <lineage>
        <taxon>Bacteria</taxon>
        <taxon>Pseudomonadati</taxon>
        <taxon>Pseudomonadota</taxon>
        <taxon>Gammaproteobacteria</taxon>
        <taxon>Cellvibrionales</taxon>
        <taxon>Spongiibacteraceae</taxon>
        <taxon>Zhongshania</taxon>
    </lineage>
</organism>
<dbReference type="AlphaFoldDB" id="A0A5S9QK15"/>
<feature type="chain" id="PRO_5036372931" evidence="1">
    <location>
        <begin position="25"/>
        <end position="110"/>
    </location>
</feature>
<dbReference type="CDD" id="cd00158">
    <property type="entry name" value="RHOD"/>
    <property type="match status" value="1"/>
</dbReference>
<dbReference type="SMART" id="SM00450">
    <property type="entry name" value="RHOD"/>
    <property type="match status" value="1"/>
</dbReference>
<dbReference type="EMBL" id="CACSIM010000006">
    <property type="protein sequence ID" value="CAA0118137.1"/>
    <property type="molecule type" value="Genomic_DNA"/>
</dbReference>
<feature type="domain" description="Rhodanese" evidence="2">
    <location>
        <begin position="22"/>
        <end position="110"/>
    </location>
</feature>
<proteinExistence type="predicted"/>
<keyword evidence="1" id="KW-0732">Signal</keyword>
<evidence type="ECO:0000256" key="1">
    <source>
        <dbReference type="SAM" id="SignalP"/>
    </source>
</evidence>
<dbReference type="Proteomes" id="UP000435877">
    <property type="component" value="Unassembled WGS sequence"/>
</dbReference>
<dbReference type="InterPro" id="IPR001763">
    <property type="entry name" value="Rhodanese-like_dom"/>
</dbReference>